<dbReference type="PROSITE" id="PS51473">
    <property type="entry name" value="GNK2"/>
    <property type="match status" value="2"/>
</dbReference>
<dbReference type="InterPro" id="IPR002902">
    <property type="entry name" value="GNK2"/>
</dbReference>
<evidence type="ECO:0000256" key="7">
    <source>
        <dbReference type="ARBA" id="ARBA00024184"/>
    </source>
</evidence>
<evidence type="ECO:0000256" key="1">
    <source>
        <dbReference type="ARBA" id="ARBA00004251"/>
    </source>
</evidence>
<dbReference type="PANTHER" id="PTHR32080:SF66">
    <property type="entry name" value="GNK2-LIKE DOMAIN-CONTAINING PROTEIN"/>
    <property type="match status" value="1"/>
</dbReference>
<feature type="signal peptide" evidence="9">
    <location>
        <begin position="1"/>
        <end position="23"/>
    </location>
</feature>
<evidence type="ECO:0000259" key="10">
    <source>
        <dbReference type="PROSITE" id="PS51473"/>
    </source>
</evidence>
<organism evidence="11 12">
    <name type="scientific">Centaurea solstitialis</name>
    <name type="common">yellow star-thistle</name>
    <dbReference type="NCBI Taxonomy" id="347529"/>
    <lineage>
        <taxon>Eukaryota</taxon>
        <taxon>Viridiplantae</taxon>
        <taxon>Streptophyta</taxon>
        <taxon>Embryophyta</taxon>
        <taxon>Tracheophyta</taxon>
        <taxon>Spermatophyta</taxon>
        <taxon>Magnoliopsida</taxon>
        <taxon>eudicotyledons</taxon>
        <taxon>Gunneridae</taxon>
        <taxon>Pentapetalae</taxon>
        <taxon>asterids</taxon>
        <taxon>campanulids</taxon>
        <taxon>Asterales</taxon>
        <taxon>Asteraceae</taxon>
        <taxon>Carduoideae</taxon>
        <taxon>Cardueae</taxon>
        <taxon>Centaureinae</taxon>
        <taxon>Centaurea</taxon>
    </lineage>
</organism>
<comment type="subcellular location">
    <subcellularLocation>
        <location evidence="7">Cell junction</location>
        <location evidence="7">Plasmodesma</location>
    </subcellularLocation>
    <subcellularLocation>
        <location evidence="1">Cell membrane</location>
        <topology evidence="1">Single-pass type I membrane protein</topology>
    </subcellularLocation>
</comment>
<feature type="domain" description="Gnk2-homologous" evidence="10">
    <location>
        <begin position="25"/>
        <end position="131"/>
    </location>
</feature>
<reference evidence="11" key="1">
    <citation type="submission" date="2023-03" db="EMBL/GenBank/DDBJ databases">
        <title>Chromosome-scale reference genome and RAD-based genetic map of yellow starthistle (Centaurea solstitialis) reveal putative structural variation and QTLs associated with invader traits.</title>
        <authorList>
            <person name="Reatini B."/>
            <person name="Cang F.A."/>
            <person name="Jiang Q."/>
            <person name="Mckibben M.T.W."/>
            <person name="Barker M.S."/>
            <person name="Rieseberg L.H."/>
            <person name="Dlugosch K.M."/>
        </authorList>
    </citation>
    <scope>NUCLEOTIDE SEQUENCE</scope>
    <source>
        <strain evidence="11">CAN-66</strain>
        <tissue evidence="11">Leaf</tissue>
    </source>
</reference>
<dbReference type="GO" id="GO:0005886">
    <property type="term" value="C:plasma membrane"/>
    <property type="evidence" value="ECO:0007669"/>
    <property type="project" value="UniProtKB-SubCell"/>
</dbReference>
<sequence>MIPQVPFLFLLFWIVFSLSSVSATNSIIYTQCSQQCFTSMTPYQSNLDSLFISIVESASTSNFNTYEVSPLGSSQNDVVYGLYQCQGDLSFSDCKDCVASSVSQLKTTCPMSTSGTMQLEGCLVKYDNTSFFGVEDKREVNGRCGPSIGYNSNVLTRLDATLTDLIAGNGQYFRRGGHGSMHAMAQCVLDLSISGCEDCLSEARGRLKSECELSTWADMYLGKCYIRYVDHGDDNNVDNCDDNNRRHGKKRKGYIKAKNIGLLFLNNIAGGVIGGGSGYVAVKVGKNKKGTIFFILYKTGYYESCAYDVVKRLYLYLRNVKLLIEDASTSYAYRALL</sequence>
<dbReference type="PANTHER" id="PTHR32080">
    <property type="entry name" value="ANTIFUNGAL PROTEIN GINKBILOBIN-2-LIKE"/>
    <property type="match status" value="1"/>
</dbReference>
<evidence type="ECO:0000313" key="11">
    <source>
        <dbReference type="EMBL" id="KAJ9554253.1"/>
    </source>
</evidence>
<keyword evidence="2" id="KW-0945">Host-virus interaction</keyword>
<accession>A0AA38TC46</accession>
<keyword evidence="5" id="KW-0965">Cell junction</keyword>
<feature type="non-terminal residue" evidence="11">
    <location>
        <position position="1"/>
    </location>
</feature>
<dbReference type="Pfam" id="PF01657">
    <property type="entry name" value="Stress-antifung"/>
    <property type="match status" value="2"/>
</dbReference>
<evidence type="ECO:0000313" key="12">
    <source>
        <dbReference type="Proteomes" id="UP001172457"/>
    </source>
</evidence>
<feature type="domain" description="Gnk2-homologous" evidence="10">
    <location>
        <begin position="132"/>
        <end position="233"/>
    </location>
</feature>
<evidence type="ECO:0000256" key="2">
    <source>
        <dbReference type="ARBA" id="ARBA00022581"/>
    </source>
</evidence>
<evidence type="ECO:0000256" key="4">
    <source>
        <dbReference type="ARBA" id="ARBA00022737"/>
    </source>
</evidence>
<evidence type="ECO:0000256" key="6">
    <source>
        <dbReference type="ARBA" id="ARBA00023157"/>
    </source>
</evidence>
<keyword evidence="12" id="KW-1185">Reference proteome</keyword>
<dbReference type="Gene3D" id="3.30.430.20">
    <property type="entry name" value="Gnk2 domain, C-X8-C-X2-C motif"/>
    <property type="match status" value="2"/>
</dbReference>
<dbReference type="Proteomes" id="UP001172457">
    <property type="component" value="Chromosome 4"/>
</dbReference>
<keyword evidence="3 9" id="KW-0732">Signal</keyword>
<feature type="chain" id="PRO_5041280444" description="Gnk2-homologous domain-containing protein" evidence="9">
    <location>
        <begin position="24"/>
        <end position="337"/>
    </location>
</feature>
<dbReference type="AlphaFoldDB" id="A0AA38TC46"/>
<evidence type="ECO:0000256" key="9">
    <source>
        <dbReference type="SAM" id="SignalP"/>
    </source>
</evidence>
<gene>
    <name evidence="11" type="ORF">OSB04_018298</name>
</gene>
<comment type="similarity">
    <text evidence="8">Belongs to the cysteine-rich repeat secretory protein family. Plasmodesmata-located proteins (PDLD) subfamily.</text>
</comment>
<dbReference type="CDD" id="cd23509">
    <property type="entry name" value="Gnk2-like"/>
    <property type="match status" value="2"/>
</dbReference>
<dbReference type="InterPro" id="IPR051378">
    <property type="entry name" value="Cell2Cell_Antifungal"/>
</dbReference>
<name>A0AA38TC46_9ASTR</name>
<dbReference type="GO" id="GO:0042742">
    <property type="term" value="P:defense response to bacterium"/>
    <property type="evidence" value="ECO:0007669"/>
    <property type="project" value="TreeGrafter"/>
</dbReference>
<evidence type="ECO:0000256" key="3">
    <source>
        <dbReference type="ARBA" id="ARBA00022729"/>
    </source>
</evidence>
<dbReference type="InterPro" id="IPR038408">
    <property type="entry name" value="GNK2_sf"/>
</dbReference>
<evidence type="ECO:0000256" key="8">
    <source>
        <dbReference type="ARBA" id="ARBA00038393"/>
    </source>
</evidence>
<comment type="caution">
    <text evidence="11">The sequence shown here is derived from an EMBL/GenBank/DDBJ whole genome shotgun (WGS) entry which is preliminary data.</text>
</comment>
<proteinExistence type="inferred from homology"/>
<dbReference type="EMBL" id="JARYMX010000004">
    <property type="protein sequence ID" value="KAJ9554253.1"/>
    <property type="molecule type" value="Genomic_DNA"/>
</dbReference>
<dbReference type="GO" id="GO:0009506">
    <property type="term" value="C:plasmodesma"/>
    <property type="evidence" value="ECO:0007669"/>
    <property type="project" value="UniProtKB-SubCell"/>
</dbReference>
<protein>
    <recommendedName>
        <fullName evidence="10">Gnk2-homologous domain-containing protein</fullName>
    </recommendedName>
</protein>
<evidence type="ECO:0000256" key="5">
    <source>
        <dbReference type="ARBA" id="ARBA00022949"/>
    </source>
</evidence>
<keyword evidence="6" id="KW-1015">Disulfide bond</keyword>
<keyword evidence="4" id="KW-0677">Repeat</keyword>